<dbReference type="Proteomes" id="UP000177486">
    <property type="component" value="Unassembled WGS sequence"/>
</dbReference>
<feature type="transmembrane region" description="Helical" evidence="2">
    <location>
        <begin position="14"/>
        <end position="35"/>
    </location>
</feature>
<reference evidence="3 4" key="1">
    <citation type="journal article" date="2016" name="Nat. Commun.">
        <title>Thousands of microbial genomes shed light on interconnected biogeochemical processes in an aquifer system.</title>
        <authorList>
            <person name="Anantharaman K."/>
            <person name="Brown C.T."/>
            <person name="Hug L.A."/>
            <person name="Sharon I."/>
            <person name="Castelle C.J."/>
            <person name="Probst A.J."/>
            <person name="Thomas B.C."/>
            <person name="Singh A."/>
            <person name="Wilkins M.J."/>
            <person name="Karaoz U."/>
            <person name="Brodie E.L."/>
            <person name="Williams K.H."/>
            <person name="Hubbard S.S."/>
            <person name="Banfield J.F."/>
        </authorList>
    </citation>
    <scope>NUCLEOTIDE SEQUENCE [LARGE SCALE GENOMIC DNA]</scope>
</reference>
<sequence>MGNPETHHTPNRRFPWLLILSITAATAPLLVGNLLPAHLAQRIGPQAMQERRFANLESQITEIRENFNTLEKIIDGLKTSPPVVLPSPSIELLKSQTERVAKRVDELETIILQDARKALSLVLLQNEIEHQKEIEQSARDAISAKVDRLNVEFWCGFVAFIIAFVFLIAQYLMDSQTSKTKSE</sequence>
<protein>
    <submittedName>
        <fullName evidence="3">Uncharacterized protein</fullName>
    </submittedName>
</protein>
<proteinExistence type="predicted"/>
<feature type="transmembrane region" description="Helical" evidence="2">
    <location>
        <begin position="153"/>
        <end position="173"/>
    </location>
</feature>
<feature type="coiled-coil region" evidence="1">
    <location>
        <begin position="46"/>
        <end position="73"/>
    </location>
</feature>
<evidence type="ECO:0000256" key="2">
    <source>
        <dbReference type="SAM" id="Phobius"/>
    </source>
</evidence>
<keyword evidence="1" id="KW-0175">Coiled coil</keyword>
<dbReference type="AlphaFoldDB" id="A0A1G2EW78"/>
<keyword evidence="2" id="KW-0472">Membrane</keyword>
<evidence type="ECO:0000313" key="3">
    <source>
        <dbReference type="EMBL" id="OGZ30003.1"/>
    </source>
</evidence>
<keyword evidence="2" id="KW-0812">Transmembrane</keyword>
<evidence type="ECO:0000256" key="1">
    <source>
        <dbReference type="SAM" id="Coils"/>
    </source>
</evidence>
<comment type="caution">
    <text evidence="3">The sequence shown here is derived from an EMBL/GenBank/DDBJ whole genome shotgun (WGS) entry which is preliminary data.</text>
</comment>
<evidence type="ECO:0000313" key="4">
    <source>
        <dbReference type="Proteomes" id="UP000177486"/>
    </source>
</evidence>
<accession>A0A1G2EW78</accession>
<dbReference type="EMBL" id="MHMQ01000029">
    <property type="protein sequence ID" value="OGZ30003.1"/>
    <property type="molecule type" value="Genomic_DNA"/>
</dbReference>
<keyword evidence="2" id="KW-1133">Transmembrane helix</keyword>
<gene>
    <name evidence="3" type="ORF">A2931_00005</name>
</gene>
<name>A0A1G2EW78_9BACT</name>
<organism evidence="3 4">
    <name type="scientific">Candidatus Niyogibacteria bacterium RIFCSPLOWO2_01_FULL_45_48</name>
    <dbReference type="NCBI Taxonomy" id="1801724"/>
    <lineage>
        <taxon>Bacteria</taxon>
        <taxon>Candidatus Niyogiibacteriota</taxon>
    </lineage>
</organism>